<sequence length="70" mass="7955">MFDSFGKMLIFIGAILILIGVLFSVGSKIGLGRLPGDIVYQKGNFTFYFPIMTSLLLSLVFTLIFWLFRR</sequence>
<dbReference type="PANTHER" id="PTHR36443:SF1">
    <property type="entry name" value="BSR5223 PROTEIN"/>
    <property type="match status" value="1"/>
</dbReference>
<protein>
    <recommendedName>
        <fullName evidence="3">DUF2905 domain-containing protein</fullName>
    </recommendedName>
</protein>
<dbReference type="Pfam" id="PF11146">
    <property type="entry name" value="DUF2905"/>
    <property type="match status" value="1"/>
</dbReference>
<dbReference type="EMBL" id="FNBS01000001">
    <property type="protein sequence ID" value="SDE96161.1"/>
    <property type="molecule type" value="Genomic_DNA"/>
</dbReference>
<organism evidence="1 2">
    <name type="scientific">Thermoanaerobacter thermohydrosulfuricus</name>
    <name type="common">Clostridium thermohydrosulfuricum</name>
    <dbReference type="NCBI Taxonomy" id="1516"/>
    <lineage>
        <taxon>Bacteria</taxon>
        <taxon>Bacillati</taxon>
        <taxon>Bacillota</taxon>
        <taxon>Clostridia</taxon>
        <taxon>Thermoanaerobacterales</taxon>
        <taxon>Thermoanaerobacteraceae</taxon>
        <taxon>Thermoanaerobacter</taxon>
    </lineage>
</organism>
<dbReference type="AlphaFoldDB" id="A0A1I1YVU3"/>
<proteinExistence type="predicted"/>
<dbReference type="InterPro" id="IPR021320">
    <property type="entry name" value="DUF2905"/>
</dbReference>
<evidence type="ECO:0008006" key="3">
    <source>
        <dbReference type="Google" id="ProtNLM"/>
    </source>
</evidence>
<dbReference type="RefSeq" id="WP_004401832.1">
    <property type="nucleotide sequence ID" value="NZ_FNBS01000001.1"/>
</dbReference>
<name>A0A1I1YVU3_THETY</name>
<reference evidence="1 2" key="1">
    <citation type="submission" date="2016-10" db="EMBL/GenBank/DDBJ databases">
        <authorList>
            <person name="de Groot N.N."/>
        </authorList>
    </citation>
    <scope>NUCLEOTIDE SEQUENCE [LARGE SCALE GENOMIC DNA]</scope>
    <source>
        <strain evidence="1 2">DSM 569</strain>
    </source>
</reference>
<gene>
    <name evidence="1" type="ORF">SAMN04244560_00017</name>
</gene>
<dbReference type="PANTHER" id="PTHR36443">
    <property type="entry name" value="BSR5223 PROTEIN"/>
    <property type="match status" value="1"/>
</dbReference>
<evidence type="ECO:0000313" key="1">
    <source>
        <dbReference type="EMBL" id="SDE96161.1"/>
    </source>
</evidence>
<accession>A0A1I1YVU3</accession>
<dbReference type="Proteomes" id="UP000183404">
    <property type="component" value="Unassembled WGS sequence"/>
</dbReference>
<evidence type="ECO:0000313" key="2">
    <source>
        <dbReference type="Proteomes" id="UP000183404"/>
    </source>
</evidence>